<dbReference type="KEGG" id="pprt:ET464_18160"/>
<feature type="compositionally biased region" description="Low complexity" evidence="1">
    <location>
        <begin position="133"/>
        <end position="148"/>
    </location>
</feature>
<dbReference type="RefSeq" id="WP_129443368.1">
    <property type="nucleotide sequence ID" value="NZ_CP035492.1"/>
</dbReference>
<accession>A0A4P6F1L1</accession>
<proteinExistence type="predicted"/>
<reference evidence="3 4" key="1">
    <citation type="submission" date="2019-01" db="EMBL/GenBank/DDBJ databases">
        <title>Genome sequencing of strain FW100M-2.</title>
        <authorList>
            <person name="Heo J."/>
            <person name="Kim S.-J."/>
            <person name="Kim J.-S."/>
            <person name="Hong S.-B."/>
            <person name="Kwon S.-W."/>
        </authorList>
    </citation>
    <scope>NUCLEOTIDE SEQUENCE [LARGE SCALE GENOMIC DNA]</scope>
    <source>
        <strain evidence="3 4">FW100M-2</strain>
    </source>
</reference>
<dbReference type="AlphaFoldDB" id="A0A4P6F1L1"/>
<sequence>MKSLSPSVRKKHAKSWAVVALAIAIGGGTAAGSHSVATAAASASSQPVHAKGEHAAGLVKHGRVTGAHWNAGGKRLESSEQLADALGISADALKEGRKAGKSLAAIAEEQGITRDTAKAKLVAWLEAHKPSESNDAASGAANGSSTSAKPDKPSWDAGAIADQLLDAATPKPEDGGKGPFSEKAFRFKPQFNTSAIADALGITSDELTADLKAGKSVAAIAGSKGIAADSVVQALTAEVTAQLDKQLSSGKITQSEYDKHAAQLEKLASAIVNGTKPAAGGHRFTKHQPHAGSPGSNEKQAGEASLA</sequence>
<dbReference type="Proteomes" id="UP000293568">
    <property type="component" value="Chromosome"/>
</dbReference>
<gene>
    <name evidence="3" type="ORF">ET464_18160</name>
</gene>
<organism evidence="3 4">
    <name type="scientific">Paenibacillus protaetiae</name>
    <dbReference type="NCBI Taxonomy" id="2509456"/>
    <lineage>
        <taxon>Bacteria</taxon>
        <taxon>Bacillati</taxon>
        <taxon>Bacillota</taxon>
        <taxon>Bacilli</taxon>
        <taxon>Bacillales</taxon>
        <taxon>Paenibacillaceae</taxon>
        <taxon>Paenibacillus</taxon>
    </lineage>
</organism>
<feature type="region of interest" description="Disordered" evidence="1">
    <location>
        <begin position="130"/>
        <end position="156"/>
    </location>
</feature>
<evidence type="ECO:0000256" key="1">
    <source>
        <dbReference type="SAM" id="MobiDB-lite"/>
    </source>
</evidence>
<feature type="chain" id="PRO_5038523138" description="LysM domain-containing protein" evidence="2">
    <location>
        <begin position="31"/>
        <end position="307"/>
    </location>
</feature>
<dbReference type="OrthoDB" id="2376193at2"/>
<keyword evidence="2" id="KW-0732">Signal</keyword>
<protein>
    <recommendedName>
        <fullName evidence="5">LysM domain-containing protein</fullName>
    </recommendedName>
</protein>
<keyword evidence="4" id="KW-1185">Reference proteome</keyword>
<name>A0A4P6F1L1_9BACL</name>
<evidence type="ECO:0000313" key="4">
    <source>
        <dbReference type="Proteomes" id="UP000293568"/>
    </source>
</evidence>
<dbReference type="EMBL" id="CP035492">
    <property type="protein sequence ID" value="QAY68009.1"/>
    <property type="molecule type" value="Genomic_DNA"/>
</dbReference>
<feature type="region of interest" description="Disordered" evidence="1">
    <location>
        <begin position="275"/>
        <end position="307"/>
    </location>
</feature>
<evidence type="ECO:0000256" key="2">
    <source>
        <dbReference type="SAM" id="SignalP"/>
    </source>
</evidence>
<evidence type="ECO:0000313" key="3">
    <source>
        <dbReference type="EMBL" id="QAY68009.1"/>
    </source>
</evidence>
<evidence type="ECO:0008006" key="5">
    <source>
        <dbReference type="Google" id="ProtNLM"/>
    </source>
</evidence>
<feature type="signal peptide" evidence="2">
    <location>
        <begin position="1"/>
        <end position="30"/>
    </location>
</feature>